<dbReference type="Proteomes" id="UP001234297">
    <property type="component" value="Chromosome 1"/>
</dbReference>
<reference evidence="1 2" key="1">
    <citation type="journal article" date="2022" name="Hortic Res">
        <title>A haplotype resolved chromosomal level avocado genome allows analysis of novel avocado genes.</title>
        <authorList>
            <person name="Nath O."/>
            <person name="Fletcher S.J."/>
            <person name="Hayward A."/>
            <person name="Shaw L.M."/>
            <person name="Masouleh A.K."/>
            <person name="Furtado A."/>
            <person name="Henry R.J."/>
            <person name="Mitter N."/>
        </authorList>
    </citation>
    <scope>NUCLEOTIDE SEQUENCE [LARGE SCALE GENOMIC DNA]</scope>
    <source>
        <strain evidence="2">cv. Hass</strain>
    </source>
</reference>
<organism evidence="1 2">
    <name type="scientific">Persea americana</name>
    <name type="common">Avocado</name>
    <dbReference type="NCBI Taxonomy" id="3435"/>
    <lineage>
        <taxon>Eukaryota</taxon>
        <taxon>Viridiplantae</taxon>
        <taxon>Streptophyta</taxon>
        <taxon>Embryophyta</taxon>
        <taxon>Tracheophyta</taxon>
        <taxon>Spermatophyta</taxon>
        <taxon>Magnoliopsida</taxon>
        <taxon>Magnoliidae</taxon>
        <taxon>Laurales</taxon>
        <taxon>Lauraceae</taxon>
        <taxon>Persea</taxon>
    </lineage>
</organism>
<keyword evidence="2" id="KW-1185">Reference proteome</keyword>
<accession>A0ACC2MZ66</accession>
<evidence type="ECO:0000313" key="1">
    <source>
        <dbReference type="EMBL" id="KAJ8650989.1"/>
    </source>
</evidence>
<evidence type="ECO:0000313" key="2">
    <source>
        <dbReference type="Proteomes" id="UP001234297"/>
    </source>
</evidence>
<comment type="caution">
    <text evidence="1">The sequence shown here is derived from an EMBL/GenBank/DDBJ whole genome shotgun (WGS) entry which is preliminary data.</text>
</comment>
<name>A0ACC2MZ66_PERAE</name>
<proteinExistence type="predicted"/>
<protein>
    <submittedName>
        <fullName evidence="1">Uncharacterized protein</fullName>
    </submittedName>
</protein>
<dbReference type="EMBL" id="CM056809">
    <property type="protein sequence ID" value="KAJ8650989.1"/>
    <property type="molecule type" value="Genomic_DNA"/>
</dbReference>
<sequence>MPNRSDTGLPFAGLQSPLPKPTYIVQSQAEIGEADKKLELPPSSFLFFISGFVCLFFSPKHSSISMAAIAAAVVFSPEKITHRMISSASLCSFSLSPKPLSNSRLSITKSHLQALPFQKVTPVAAAAFLLGSSPTTAESGIFQLGKKKDGVLLETQIQKQLQRPPIREFLLWAFFFWVSTVFFYLIVTCGVAVAAVAADSIRASSFGLKVATALQGSGWTDEAIVFALATLPVLELRGAIPVGYWMRLDPLRLTLLSVLGNMVPVPFILLYLKRFATFIAGRNASMSCFMDLLFERAKEKAAPVQEFQWLGLMLFVAVPFPGTGAWTGAIVASILNMPFWSAVSANFFGVVFAGLLVFFLPFKGLNPRVHIHKNLRFLYHCRQLGDIMANYFPEKAAERLPLLVFFFLLICGDCELLQEVI</sequence>
<gene>
    <name evidence="1" type="ORF">MRB53_004012</name>
</gene>